<comment type="similarity">
    <text evidence="11">Belongs to the phosphatidylserine decarboxylase family. PSD-B subfamily. Eukaryotic type II sub-subfamily.</text>
</comment>
<keyword evidence="7 11" id="KW-0594">Phospholipid biosynthesis</keyword>
<keyword evidence="8 11" id="KW-0456">Lyase</keyword>
<comment type="subcellular location">
    <subcellularLocation>
        <location evidence="11">Golgi apparatus membrane</location>
        <topology evidence="11">Peripheral membrane protein</topology>
        <orientation evidence="11">Cytoplasmic side</orientation>
    </subcellularLocation>
    <subcellularLocation>
        <location evidence="11">Endosome membrane</location>
        <topology evidence="11">Peripheral membrane protein</topology>
        <orientation evidence="11">Cytoplasmic side</orientation>
    </subcellularLocation>
</comment>
<dbReference type="Pfam" id="PF02666">
    <property type="entry name" value="PS_Dcarbxylase"/>
    <property type="match status" value="1"/>
</dbReference>
<dbReference type="VEuPathDB" id="FungiDB:BDEG_22141"/>
<dbReference type="InterPro" id="IPR033179">
    <property type="entry name" value="PSD_type2_pro"/>
</dbReference>
<feature type="active site" description="Schiff-base intermediate with substrate; via pyruvic acid; for decarboxylase activity" evidence="11">
    <location>
        <position position="808"/>
    </location>
</feature>
<comment type="domain">
    <text evidence="11">The C2 domains have an essential, but non-catalytic function. They may facilitate interactions with other proteins and are required for lipid transport function.</text>
</comment>
<evidence type="ECO:0000256" key="9">
    <source>
        <dbReference type="ARBA" id="ARBA00023264"/>
    </source>
</evidence>
<keyword evidence="3 11" id="KW-0210">Decarboxylase</keyword>
<evidence type="ECO:0000256" key="3">
    <source>
        <dbReference type="ARBA" id="ARBA00022793"/>
    </source>
</evidence>
<dbReference type="Proteomes" id="UP000077115">
    <property type="component" value="Unassembled WGS sequence"/>
</dbReference>
<dbReference type="AlphaFoldDB" id="A0A177WEG8"/>
<evidence type="ECO:0000313" key="13">
    <source>
        <dbReference type="EMBL" id="OAJ38186.1"/>
    </source>
</evidence>
<evidence type="ECO:0000259" key="12">
    <source>
        <dbReference type="PROSITE" id="PS50004"/>
    </source>
</evidence>
<feature type="domain" description="C2" evidence="12">
    <location>
        <begin position="1"/>
        <end position="118"/>
    </location>
</feature>
<comment type="pathway">
    <text evidence="11">Phospholipid metabolism; phosphatidylethanolamine biosynthesis; phosphatidylethanolamine from CDP-diacylglycerol: step 2/2.</text>
</comment>
<dbReference type="PANTHER" id="PTHR10067:SF17">
    <property type="entry name" value="PHOSPHATIDYLSERINE DECARBOXYLASE PROENZYME 2"/>
    <property type="match status" value="1"/>
</dbReference>
<dbReference type="GO" id="GO:0005795">
    <property type="term" value="C:Golgi stack"/>
    <property type="evidence" value="ECO:0007669"/>
    <property type="project" value="UniProtKB-UniRule"/>
</dbReference>
<comment type="subunit">
    <text evidence="11">Heterodimer of a large membrane-associated beta subunit and a small pyruvoyl-containing alpha subunit.</text>
</comment>
<feature type="modified residue" description="Pyruvic acid (Ser); by autocatalysis" evidence="11">
    <location>
        <position position="808"/>
    </location>
</feature>
<dbReference type="PANTHER" id="PTHR10067">
    <property type="entry name" value="PHOSPHATIDYLSERINE DECARBOXYLASE"/>
    <property type="match status" value="1"/>
</dbReference>
<dbReference type="InterPro" id="IPR033177">
    <property type="entry name" value="PSD-B"/>
</dbReference>
<dbReference type="eggNOG" id="KOG2419">
    <property type="taxonomic scope" value="Eukaryota"/>
</dbReference>
<evidence type="ECO:0000256" key="7">
    <source>
        <dbReference type="ARBA" id="ARBA00023209"/>
    </source>
</evidence>
<feature type="active site" description="Charge relay system; for autoendoproteolytic cleavage activity" evidence="11">
    <location>
        <position position="665"/>
    </location>
</feature>
<feature type="chain" id="PRO_5023316659" description="Phosphatidylserine decarboxylase 2 alpha chain" evidence="11">
    <location>
        <begin position="808"/>
        <end position="851"/>
    </location>
</feature>
<keyword evidence="11" id="KW-0967">Endosome</keyword>
<dbReference type="PROSITE" id="PS50004">
    <property type="entry name" value="C2"/>
    <property type="match status" value="2"/>
</dbReference>
<sequence length="851" mass="95397">MVKQSATFPCSIKLMRAITIKCKVLSARDLLAKDRGGTSDPYVVVRLGDQQQKTPVINRSLNPVWNTEMVFTITTSHAQESLELTVWDKDFIGRDFLGQLSIPVASIINFTGDYEDPKNIGSWHILNPRKSDETVKGDINIRIGIVGELDKDLKDIFKQYVPRSWDRATMVTSDDPADDVYFNNFTQPEKEDASFLEAGISALDSNTSTLELTEKPSLNHSELLGLLTLEIVGARNLPFEASHIRSFNCDPFAVISFGKRTFRTKVIRNSLSPNWNQRVFLHIKSHEIEADWTVFTYIYDYEDFTNNHCIGCAEIKIQSLMDAASKAPQLTTKQGEFPLVDMTLPIKVKRQTIGEPDPTIIIKVGFVSYSTIRGNFFKMLLDSFGSTTTNTIDKVALLTLLDSIGSTYSDETVDSIFYDVGKNPTDTLTFDEVTTQLELRLHPEKYHDAATGKIKQPNSLSTHQEIRPGERMVDIRVCPICEKKITKTVDLDAISHVALCSHVDFGKAENFVLGGLVTHSHASRKWYSKIMSYVTFGEYGIGKNSGNILYQDRATGQLCEEKIPTYIRLGIRLLYQSRGSQSRAEKASIRNLLTSMSVKQGKKFDDPSSKSHIASFVAFHNLDLDEVLDPIVSFKNFNEFFYRKLKSSARLLASPNPHVVVSPADARCSVFPTINAATQLWIKGLNFSIARLLDSPEEGKRFESGSLAIFRLAPQDYHRFHIPVDGTLGETKHIEGTLFTVNPMAIRSTIDIYTENIRTITYIDSTHFGRVAYICVGAMLVGSIVLTSEAGQEVKRMDEHGYFKFGGSTVILLFEEGKVEFDRDLLVNSEQSLETLLKYGQSIGVLSQSQS</sequence>
<dbReference type="SMART" id="SM00239">
    <property type="entry name" value="C2"/>
    <property type="match status" value="2"/>
</dbReference>
<dbReference type="OrthoDB" id="5973539at2759"/>
<dbReference type="UniPathway" id="UPA00558">
    <property type="reaction ID" value="UER00616"/>
</dbReference>
<dbReference type="InterPro" id="IPR003817">
    <property type="entry name" value="PS_Dcarbxylase"/>
</dbReference>
<dbReference type="GO" id="GO:0010008">
    <property type="term" value="C:endosome membrane"/>
    <property type="evidence" value="ECO:0007669"/>
    <property type="project" value="UniProtKB-SubCell"/>
</dbReference>
<dbReference type="STRING" id="403673.A0A177WEG8"/>
<feature type="chain" id="PRO_5023316660" description="Phosphatidylserine decarboxylase 2 beta chain" evidence="11">
    <location>
        <begin position="1"/>
        <end position="807"/>
    </location>
</feature>
<dbReference type="InterPro" id="IPR000008">
    <property type="entry name" value="C2_dom"/>
</dbReference>
<proteinExistence type="inferred from homology"/>
<feature type="site" description="Cleavage (non-hydrolytic); by autocatalysis" evidence="11">
    <location>
        <begin position="807"/>
        <end position="808"/>
    </location>
</feature>
<dbReference type="NCBIfam" id="TIGR00163">
    <property type="entry name" value="PS_decarb"/>
    <property type="match status" value="1"/>
</dbReference>
<accession>A0A177WEG8</accession>
<keyword evidence="11" id="KW-0333">Golgi apparatus</keyword>
<keyword evidence="6 11" id="KW-0865">Zymogen</keyword>
<organism evidence="13 14">
    <name type="scientific">Batrachochytrium dendrobatidis (strain JEL423)</name>
    <dbReference type="NCBI Taxonomy" id="403673"/>
    <lineage>
        <taxon>Eukaryota</taxon>
        <taxon>Fungi</taxon>
        <taxon>Fungi incertae sedis</taxon>
        <taxon>Chytridiomycota</taxon>
        <taxon>Chytridiomycota incertae sedis</taxon>
        <taxon>Chytridiomycetes</taxon>
        <taxon>Rhizophydiales</taxon>
        <taxon>Rhizophydiales incertae sedis</taxon>
        <taxon>Batrachochytrium</taxon>
    </lineage>
</organism>
<keyword evidence="2 11" id="KW-0444">Lipid biosynthesis</keyword>
<dbReference type="Gene3D" id="2.60.40.150">
    <property type="entry name" value="C2 domain"/>
    <property type="match status" value="2"/>
</dbReference>
<feature type="domain" description="C2" evidence="12">
    <location>
        <begin position="204"/>
        <end position="331"/>
    </location>
</feature>
<evidence type="ECO:0000256" key="10">
    <source>
        <dbReference type="ARBA" id="ARBA00023317"/>
    </source>
</evidence>
<comment type="function">
    <text evidence="11">Catalyzes the formation of phosphatidylethanolamine (PtdEtn) from phosphatidylserine (PtdSer). Plays a central role in phospholipid metabolism and in the interorganelle trafficking of phosphatidylserine.</text>
</comment>
<dbReference type="GO" id="GO:0006646">
    <property type="term" value="P:phosphatidylethanolamine biosynthetic process"/>
    <property type="evidence" value="ECO:0007669"/>
    <property type="project" value="UniProtKB-UniRule"/>
</dbReference>
<evidence type="ECO:0000256" key="8">
    <source>
        <dbReference type="ARBA" id="ARBA00023239"/>
    </source>
</evidence>
<name>A0A177WEG8_BATDL</name>
<evidence type="ECO:0000256" key="6">
    <source>
        <dbReference type="ARBA" id="ARBA00023145"/>
    </source>
</evidence>
<evidence type="ECO:0000256" key="2">
    <source>
        <dbReference type="ARBA" id="ARBA00022516"/>
    </source>
</evidence>
<dbReference type="EMBL" id="DS022301">
    <property type="protein sequence ID" value="OAJ38186.1"/>
    <property type="molecule type" value="Genomic_DNA"/>
</dbReference>
<comment type="cofactor">
    <cofactor evidence="11">
        <name>pyruvate</name>
        <dbReference type="ChEBI" id="CHEBI:15361"/>
    </cofactor>
    <text evidence="11">Binds 1 pyruvoyl group covalently per subunit.</text>
</comment>
<comment type="catalytic activity">
    <reaction evidence="11">
        <text>a 1,2-diacyl-sn-glycero-3-phospho-L-serine + H(+) = a 1,2-diacyl-sn-glycero-3-phosphoethanolamine + CO2</text>
        <dbReference type="Rhea" id="RHEA:20828"/>
        <dbReference type="ChEBI" id="CHEBI:15378"/>
        <dbReference type="ChEBI" id="CHEBI:16526"/>
        <dbReference type="ChEBI" id="CHEBI:57262"/>
        <dbReference type="ChEBI" id="CHEBI:64612"/>
        <dbReference type="EC" id="4.1.1.65"/>
    </reaction>
</comment>
<keyword evidence="5 11" id="KW-0472">Membrane</keyword>
<dbReference type="EC" id="4.1.1.65" evidence="11"/>
<gene>
    <name evidence="11" type="primary">PSD2</name>
    <name evidence="13" type="ORF">BDEG_22141</name>
</gene>
<keyword evidence="4 11" id="KW-0443">Lipid metabolism</keyword>
<comment type="PTM">
    <text evidence="11">Is synthesized initially as an inactive proenzyme. Formation of the active enzyme involves a self-maturation process in which the active site pyruvoyl group is generated from an internal serine residue via an autocatalytic post-translational modification. Two non-identical subunits are generated from the proenzyme in this reaction, and the pyruvate is formed at the N-terminus of the alpha chain, which is derived from the carboxyl end of the proenzyme. The autoendoproteolytic cleavage occurs by a canonical serine protease mechanism, in which the side chain hydroxyl group of the serine supplies its oxygen atom to form the C-terminus of the beta chain, while the remainder of the serine residue undergoes an oxidative deamination to produce ammonia and the pyruvoyl prosthetic group on the alpha chain. During this reaction, the Ser that is part of the protease active site of the proenzyme becomes the pyruvoyl prosthetic group, which constitutes an essential element of the active site of the mature decarboxylase.</text>
</comment>
<dbReference type="CDD" id="cd00030">
    <property type="entry name" value="C2"/>
    <property type="match status" value="1"/>
</dbReference>
<dbReference type="InterPro" id="IPR011992">
    <property type="entry name" value="EF-hand-dom_pair"/>
</dbReference>
<keyword evidence="9 11" id="KW-1208">Phospholipid metabolism</keyword>
<evidence type="ECO:0000256" key="4">
    <source>
        <dbReference type="ARBA" id="ARBA00023098"/>
    </source>
</evidence>
<evidence type="ECO:0000313" key="14">
    <source>
        <dbReference type="Proteomes" id="UP000077115"/>
    </source>
</evidence>
<reference evidence="13 14" key="1">
    <citation type="submission" date="2006-10" db="EMBL/GenBank/DDBJ databases">
        <title>The Genome Sequence of Batrachochytrium dendrobatidis JEL423.</title>
        <authorList>
            <consortium name="The Broad Institute Genome Sequencing Platform"/>
            <person name="Birren B."/>
            <person name="Lander E."/>
            <person name="Galagan J."/>
            <person name="Cuomo C."/>
            <person name="Devon K."/>
            <person name="Jaffe D."/>
            <person name="Butler J."/>
            <person name="Alvarez P."/>
            <person name="Gnerre S."/>
            <person name="Grabherr M."/>
            <person name="Kleber M."/>
            <person name="Mauceli E."/>
            <person name="Brockman W."/>
            <person name="Young S."/>
            <person name="LaButti K."/>
            <person name="Sykes S."/>
            <person name="DeCaprio D."/>
            <person name="Crawford M."/>
            <person name="Koehrsen M."/>
            <person name="Engels R."/>
            <person name="Montgomery P."/>
            <person name="Pearson M."/>
            <person name="Howarth C."/>
            <person name="Larson L."/>
            <person name="White J."/>
            <person name="O'Leary S."/>
            <person name="Kodira C."/>
            <person name="Zeng Q."/>
            <person name="Yandava C."/>
            <person name="Alvarado L."/>
            <person name="Longcore J."/>
            <person name="James T."/>
        </authorList>
    </citation>
    <scope>NUCLEOTIDE SEQUENCE [LARGE SCALE GENOMIC DNA]</scope>
    <source>
        <strain evidence="13 14">JEL423</strain>
    </source>
</reference>
<dbReference type="InterPro" id="IPR035892">
    <property type="entry name" value="C2_domain_sf"/>
</dbReference>
<reference evidence="13 14" key="2">
    <citation type="submission" date="2016-05" db="EMBL/GenBank/DDBJ databases">
        <title>Lineage-specific infection strategies underlie the spectrum of fungal disease in amphibians.</title>
        <authorList>
            <person name="Cuomo C.A."/>
            <person name="Farrer R.A."/>
            <person name="James T."/>
            <person name="Longcore J."/>
            <person name="Birren B."/>
        </authorList>
    </citation>
    <scope>NUCLEOTIDE SEQUENCE [LARGE SCALE GENOMIC DNA]</scope>
    <source>
        <strain evidence="13 14">JEL423</strain>
    </source>
</reference>
<dbReference type="SUPFAM" id="SSF47473">
    <property type="entry name" value="EF-hand"/>
    <property type="match status" value="1"/>
</dbReference>
<keyword evidence="10 11" id="KW-0670">Pyruvate</keyword>
<feature type="active site" description="Charge relay system; for autoendoproteolytic cleavage activity" evidence="11">
    <location>
        <position position="721"/>
    </location>
</feature>
<comment type="pathway">
    <text evidence="1">Lipid metabolism.</text>
</comment>
<dbReference type="PRINTS" id="PR00360">
    <property type="entry name" value="C2DOMAIN"/>
</dbReference>
<dbReference type="HAMAP" id="MF_00663">
    <property type="entry name" value="PS_decarb_PSD_B_type2"/>
    <property type="match status" value="1"/>
</dbReference>
<protein>
    <recommendedName>
        <fullName evidence="11">Phosphatidylserine decarboxylase proenzyme 2</fullName>
        <ecNumber evidence="11">4.1.1.65</ecNumber>
    </recommendedName>
    <component>
        <recommendedName>
            <fullName evidence="11">Phosphatidylserine decarboxylase 2 beta chain</fullName>
        </recommendedName>
    </component>
    <component>
        <recommendedName>
            <fullName evidence="11">Phosphatidylserine decarboxylase 2 alpha chain</fullName>
        </recommendedName>
    </component>
</protein>
<dbReference type="GO" id="GO:0000139">
    <property type="term" value="C:Golgi membrane"/>
    <property type="evidence" value="ECO:0007669"/>
    <property type="project" value="UniProtKB-SubCell"/>
</dbReference>
<dbReference type="GO" id="GO:0004609">
    <property type="term" value="F:phosphatidylserine decarboxylase activity"/>
    <property type="evidence" value="ECO:0007669"/>
    <property type="project" value="UniProtKB-UniRule"/>
</dbReference>
<dbReference type="SUPFAM" id="SSF49562">
    <property type="entry name" value="C2 domain (Calcium/lipid-binding domain, CaLB)"/>
    <property type="match status" value="2"/>
</dbReference>
<dbReference type="Pfam" id="PF00168">
    <property type="entry name" value="C2"/>
    <property type="match status" value="2"/>
</dbReference>
<dbReference type="GO" id="GO:0016540">
    <property type="term" value="P:protein autoprocessing"/>
    <property type="evidence" value="ECO:0007669"/>
    <property type="project" value="UniProtKB-UniRule"/>
</dbReference>
<evidence type="ECO:0000256" key="1">
    <source>
        <dbReference type="ARBA" id="ARBA00005189"/>
    </source>
</evidence>
<evidence type="ECO:0000256" key="11">
    <source>
        <dbReference type="HAMAP-Rule" id="MF_03209"/>
    </source>
</evidence>
<feature type="active site" description="Charge relay system; for autoendoproteolytic cleavage activity" evidence="11">
    <location>
        <position position="808"/>
    </location>
</feature>
<evidence type="ECO:0000256" key="5">
    <source>
        <dbReference type="ARBA" id="ARBA00023136"/>
    </source>
</evidence>